<dbReference type="Pfam" id="PF14813">
    <property type="entry name" value="NADH_B2"/>
    <property type="match status" value="1"/>
</dbReference>
<comment type="subunit">
    <text evidence="4">Complex I is composed of 45 different subunits.</text>
</comment>
<evidence type="ECO:0000256" key="11">
    <source>
        <dbReference type="ARBA" id="ARBA00023136"/>
    </source>
</evidence>
<dbReference type="GO" id="GO:0045271">
    <property type="term" value="C:respiratory chain complex I"/>
    <property type="evidence" value="ECO:0007669"/>
    <property type="project" value="InterPro"/>
</dbReference>
<dbReference type="AlphaFoldDB" id="A0A914I8I3"/>
<dbReference type="InterPro" id="IPR026627">
    <property type="entry name" value="NDUFB2_animal"/>
</dbReference>
<evidence type="ECO:0000256" key="1">
    <source>
        <dbReference type="ARBA" id="ARBA00003195"/>
    </source>
</evidence>
<name>A0A914I8I3_GLORO</name>
<evidence type="ECO:0000256" key="5">
    <source>
        <dbReference type="ARBA" id="ARBA00022448"/>
    </source>
</evidence>
<evidence type="ECO:0000256" key="10">
    <source>
        <dbReference type="ARBA" id="ARBA00023128"/>
    </source>
</evidence>
<keyword evidence="11" id="KW-0472">Membrane</keyword>
<evidence type="ECO:0000256" key="8">
    <source>
        <dbReference type="ARBA" id="ARBA00022946"/>
    </source>
</evidence>
<comment type="function">
    <text evidence="1">Accessory subunit of the mitochondrial membrane respiratory chain NADH dehydrogenase (Complex I), that is believed not to be involved in catalysis. Complex I functions in the transfer of electrons from NADH to the respiratory chain. The immediate electron acceptor for the enzyme is believed to be ubiquinone.</text>
</comment>
<protein>
    <submittedName>
        <fullName evidence="13">Uncharacterized protein</fullName>
    </submittedName>
</protein>
<organism evidence="12 13">
    <name type="scientific">Globodera rostochiensis</name>
    <name type="common">Golden nematode worm</name>
    <name type="synonym">Heterodera rostochiensis</name>
    <dbReference type="NCBI Taxonomy" id="31243"/>
    <lineage>
        <taxon>Eukaryota</taxon>
        <taxon>Metazoa</taxon>
        <taxon>Ecdysozoa</taxon>
        <taxon>Nematoda</taxon>
        <taxon>Chromadorea</taxon>
        <taxon>Rhabditida</taxon>
        <taxon>Tylenchina</taxon>
        <taxon>Tylenchomorpha</taxon>
        <taxon>Tylenchoidea</taxon>
        <taxon>Heteroderidae</taxon>
        <taxon>Heteroderinae</taxon>
        <taxon>Globodera</taxon>
    </lineage>
</organism>
<evidence type="ECO:0000256" key="3">
    <source>
        <dbReference type="ARBA" id="ARBA00005923"/>
    </source>
</evidence>
<dbReference type="WBParaSite" id="Gr19_v10_g7622.t1">
    <property type="protein sequence ID" value="Gr19_v10_g7622.t1"/>
    <property type="gene ID" value="Gr19_v10_g7622"/>
</dbReference>
<evidence type="ECO:0000256" key="4">
    <source>
        <dbReference type="ARBA" id="ARBA00011533"/>
    </source>
</evidence>
<dbReference type="GO" id="GO:0032981">
    <property type="term" value="P:mitochondrial respiratory chain complex I assembly"/>
    <property type="evidence" value="ECO:0007669"/>
    <property type="project" value="TreeGrafter"/>
</dbReference>
<evidence type="ECO:0000313" key="12">
    <source>
        <dbReference type="Proteomes" id="UP000887572"/>
    </source>
</evidence>
<evidence type="ECO:0000256" key="7">
    <source>
        <dbReference type="ARBA" id="ARBA00022792"/>
    </source>
</evidence>
<sequence length="197" mass="23150">MIIFSVGVRSAPSFGRLSGGAFANLANSRRQFSLSAPRPGYIFDYFTKDPKDMAPFREYIPRPTWAKHGLEMPLRQLLPGHYDDPEFHTKDREYFGSPRFGDKIAKDCKAVYRRNATDEDELFLSRAVHKFLSIVFWYWFFYTLYWHHGEMYTGEWYYPYHYEWTDEELGIPSDDAPDPEEGQFWGHPGAIIGSYRG</sequence>
<keyword evidence="10" id="KW-0496">Mitochondrion</keyword>
<keyword evidence="6" id="KW-0679">Respiratory chain</keyword>
<evidence type="ECO:0000256" key="2">
    <source>
        <dbReference type="ARBA" id="ARBA00004443"/>
    </source>
</evidence>
<dbReference type="PANTHER" id="PTHR15223">
    <property type="entry name" value="NADH-UBIQUINONE OXIDOREDUCTASE AGGG SUBUNIT"/>
    <property type="match status" value="1"/>
</dbReference>
<reference evidence="13" key="1">
    <citation type="submission" date="2022-11" db="UniProtKB">
        <authorList>
            <consortium name="WormBaseParasite"/>
        </authorList>
    </citation>
    <scope>IDENTIFICATION</scope>
</reference>
<evidence type="ECO:0000256" key="6">
    <source>
        <dbReference type="ARBA" id="ARBA00022660"/>
    </source>
</evidence>
<accession>A0A914I8I3</accession>
<evidence type="ECO:0000313" key="13">
    <source>
        <dbReference type="WBParaSite" id="Gr19_v10_g7622.t1"/>
    </source>
</evidence>
<keyword evidence="12" id="KW-1185">Reference proteome</keyword>
<proteinExistence type="inferred from homology"/>
<keyword evidence="9" id="KW-0249">Electron transport</keyword>
<keyword evidence="7" id="KW-0999">Mitochondrion inner membrane</keyword>
<dbReference type="GO" id="GO:0005743">
    <property type="term" value="C:mitochondrial inner membrane"/>
    <property type="evidence" value="ECO:0007669"/>
    <property type="project" value="UniProtKB-SubCell"/>
</dbReference>
<evidence type="ECO:0000256" key="9">
    <source>
        <dbReference type="ARBA" id="ARBA00022982"/>
    </source>
</evidence>
<keyword evidence="8" id="KW-0809">Transit peptide</keyword>
<dbReference type="Proteomes" id="UP000887572">
    <property type="component" value="Unplaced"/>
</dbReference>
<comment type="subcellular location">
    <subcellularLocation>
        <location evidence="2">Mitochondrion inner membrane</location>
        <topology evidence="2">Peripheral membrane protein</topology>
        <orientation evidence="2">Matrix side</orientation>
    </subcellularLocation>
</comment>
<dbReference type="PANTHER" id="PTHR15223:SF1">
    <property type="entry name" value="NADH DEHYDROGENASE [UBIQUINONE] 1 BETA SUBCOMPLEX SUBUNIT 2, MITOCHONDRIAL"/>
    <property type="match status" value="1"/>
</dbReference>
<comment type="similarity">
    <text evidence="3">Belongs to the complex I NDUFB2 subunit family.</text>
</comment>
<keyword evidence="5" id="KW-0813">Transport</keyword>